<dbReference type="Proteomes" id="UP000311605">
    <property type="component" value="Unassembled WGS sequence"/>
</dbReference>
<dbReference type="SMART" id="SM00895">
    <property type="entry name" value="FCD"/>
    <property type="match status" value="1"/>
</dbReference>
<dbReference type="OrthoDB" id="9815654at2"/>
<dbReference type="InterPro" id="IPR036388">
    <property type="entry name" value="WH-like_DNA-bd_sf"/>
</dbReference>
<proteinExistence type="predicted"/>
<dbReference type="InterPro" id="IPR000524">
    <property type="entry name" value="Tscrpt_reg_HTH_GntR"/>
</dbReference>
<keyword evidence="3" id="KW-0804">Transcription</keyword>
<accession>A0A5C4X9F3</accession>
<evidence type="ECO:0000256" key="2">
    <source>
        <dbReference type="ARBA" id="ARBA00023125"/>
    </source>
</evidence>
<dbReference type="PANTHER" id="PTHR43537:SF39">
    <property type="entry name" value="HTH-TYPE TRANSCRIPTIONAL REGULATOR MCBR"/>
    <property type="match status" value="1"/>
</dbReference>
<dbReference type="SUPFAM" id="SSF48008">
    <property type="entry name" value="GntR ligand-binding domain-like"/>
    <property type="match status" value="1"/>
</dbReference>
<keyword evidence="2" id="KW-0238">DNA-binding</keyword>
<evidence type="ECO:0000313" key="5">
    <source>
        <dbReference type="EMBL" id="TNM60086.1"/>
    </source>
</evidence>
<dbReference type="Pfam" id="PF07729">
    <property type="entry name" value="FCD"/>
    <property type="match status" value="1"/>
</dbReference>
<evidence type="ECO:0000256" key="1">
    <source>
        <dbReference type="ARBA" id="ARBA00023015"/>
    </source>
</evidence>
<name>A0A5C4X9F3_9HYPH</name>
<dbReference type="SMART" id="SM00345">
    <property type="entry name" value="HTH_GNTR"/>
    <property type="match status" value="1"/>
</dbReference>
<dbReference type="InterPro" id="IPR036390">
    <property type="entry name" value="WH_DNA-bd_sf"/>
</dbReference>
<sequence length="253" mass="27993">MGKIWAFSIRRQKTGNFSKGEVQVSTALFNAAPRKSLVTHVEDEIRAALIEGRLEPGTRLVTKELADSLGMSITPVREALVRFAASGVLTAEPAQSFRVPTMTVAQYSEISEIRKSVEGLAAFNAASQITTEEIASMKILLKRYLAAKADKDQHLALTLNKEFRFVLYSAARMPTLLGVIELLWLKAGPGFNYLYPETQSGNGDHHNYEDLLIALHERRAVAAREAIEHAIEDGARIVIEALQRREAQPVPVK</sequence>
<dbReference type="Pfam" id="PF00392">
    <property type="entry name" value="GntR"/>
    <property type="match status" value="1"/>
</dbReference>
<gene>
    <name evidence="5" type="ORF">FHP24_26670</name>
</gene>
<feature type="domain" description="HTH gntR-type" evidence="4">
    <location>
        <begin position="35"/>
        <end position="102"/>
    </location>
</feature>
<dbReference type="InterPro" id="IPR008920">
    <property type="entry name" value="TF_FadR/GntR_C"/>
</dbReference>
<protein>
    <submittedName>
        <fullName evidence="5">GntR family transcriptional regulator</fullName>
    </submittedName>
</protein>
<dbReference type="Gene3D" id="1.20.120.530">
    <property type="entry name" value="GntR ligand-binding domain-like"/>
    <property type="match status" value="1"/>
</dbReference>
<dbReference type="PROSITE" id="PS50949">
    <property type="entry name" value="HTH_GNTR"/>
    <property type="match status" value="1"/>
</dbReference>
<evidence type="ECO:0000256" key="3">
    <source>
        <dbReference type="ARBA" id="ARBA00023163"/>
    </source>
</evidence>
<comment type="caution">
    <text evidence="5">The sequence shown here is derived from an EMBL/GenBank/DDBJ whole genome shotgun (WGS) entry which is preliminary data.</text>
</comment>
<reference evidence="5 6" key="1">
    <citation type="submission" date="2019-06" db="EMBL/GenBank/DDBJ databases">
        <title>The draft genome of Rhizobium smilacinae PTYR-5.</title>
        <authorList>
            <person name="Liu L."/>
            <person name="Li L."/>
            <person name="Zhang X."/>
        </authorList>
    </citation>
    <scope>NUCLEOTIDE SEQUENCE [LARGE SCALE GENOMIC DNA]</scope>
    <source>
        <strain evidence="5 6">PTYR-5</strain>
    </source>
</reference>
<organism evidence="5 6">
    <name type="scientific">Aliirhizobium smilacinae</name>
    <dbReference type="NCBI Taxonomy" id="1395944"/>
    <lineage>
        <taxon>Bacteria</taxon>
        <taxon>Pseudomonadati</taxon>
        <taxon>Pseudomonadota</taxon>
        <taxon>Alphaproteobacteria</taxon>
        <taxon>Hyphomicrobiales</taxon>
        <taxon>Rhizobiaceae</taxon>
        <taxon>Aliirhizobium</taxon>
    </lineage>
</organism>
<dbReference type="GO" id="GO:0003700">
    <property type="term" value="F:DNA-binding transcription factor activity"/>
    <property type="evidence" value="ECO:0007669"/>
    <property type="project" value="InterPro"/>
</dbReference>
<evidence type="ECO:0000313" key="6">
    <source>
        <dbReference type="Proteomes" id="UP000311605"/>
    </source>
</evidence>
<dbReference type="EMBL" id="VDMN01000010">
    <property type="protein sequence ID" value="TNM60086.1"/>
    <property type="molecule type" value="Genomic_DNA"/>
</dbReference>
<dbReference type="GO" id="GO:0003677">
    <property type="term" value="F:DNA binding"/>
    <property type="evidence" value="ECO:0007669"/>
    <property type="project" value="UniProtKB-KW"/>
</dbReference>
<dbReference type="AlphaFoldDB" id="A0A5C4X9F3"/>
<dbReference type="InterPro" id="IPR011711">
    <property type="entry name" value="GntR_C"/>
</dbReference>
<keyword evidence="6" id="KW-1185">Reference proteome</keyword>
<keyword evidence="1" id="KW-0805">Transcription regulation</keyword>
<dbReference type="Gene3D" id="1.10.10.10">
    <property type="entry name" value="Winged helix-like DNA-binding domain superfamily/Winged helix DNA-binding domain"/>
    <property type="match status" value="1"/>
</dbReference>
<dbReference type="SUPFAM" id="SSF46785">
    <property type="entry name" value="Winged helix' DNA-binding domain"/>
    <property type="match status" value="1"/>
</dbReference>
<dbReference type="PANTHER" id="PTHR43537">
    <property type="entry name" value="TRANSCRIPTIONAL REGULATOR, GNTR FAMILY"/>
    <property type="match status" value="1"/>
</dbReference>
<evidence type="ECO:0000259" key="4">
    <source>
        <dbReference type="PROSITE" id="PS50949"/>
    </source>
</evidence>